<dbReference type="Proteomes" id="UP000044625">
    <property type="component" value="Unassembled WGS sequence"/>
</dbReference>
<evidence type="ECO:0000313" key="4">
    <source>
        <dbReference type="Proteomes" id="UP000044625"/>
    </source>
</evidence>
<organism evidence="2 5">
    <name type="scientific">Yersinia pekkanenii</name>
    <dbReference type="NCBI Taxonomy" id="1288385"/>
    <lineage>
        <taxon>Bacteria</taxon>
        <taxon>Pseudomonadati</taxon>
        <taxon>Pseudomonadota</taxon>
        <taxon>Gammaproteobacteria</taxon>
        <taxon>Enterobacterales</taxon>
        <taxon>Yersiniaceae</taxon>
        <taxon>Yersinia</taxon>
    </lineage>
</organism>
<dbReference type="EMBL" id="CQAZ01000005">
    <property type="protein sequence ID" value="CNH25141.1"/>
    <property type="molecule type" value="Genomic_DNA"/>
</dbReference>
<protein>
    <submittedName>
        <fullName evidence="2">Alpha-related fimbriae minor subunit 1</fullName>
    </submittedName>
</protein>
<evidence type="ECO:0000313" key="3">
    <source>
        <dbReference type="EMBL" id="CRY67206.1"/>
    </source>
</evidence>
<dbReference type="AlphaFoldDB" id="A0A0T9NQL0"/>
<dbReference type="OrthoDB" id="6478953at2"/>
<feature type="chain" id="PRO_5006694052" evidence="1">
    <location>
        <begin position="22"/>
        <end position="166"/>
    </location>
</feature>
<dbReference type="InterPro" id="IPR007540">
    <property type="entry name" value="Fimbrial_CS1-type"/>
</dbReference>
<keyword evidence="1" id="KW-0732">Signal</keyword>
<dbReference type="Proteomes" id="UP000045840">
    <property type="component" value="Unassembled WGS sequence"/>
</dbReference>
<keyword evidence="4" id="KW-1185">Reference proteome</keyword>
<dbReference type="RefSeq" id="WP_049610046.1">
    <property type="nucleotide sequence ID" value="NZ_CAWMMU010000010.1"/>
</dbReference>
<dbReference type="STRING" id="1288385.ERS137968_02272"/>
<evidence type="ECO:0000313" key="2">
    <source>
        <dbReference type="EMBL" id="CNH25141.1"/>
    </source>
</evidence>
<reference evidence="5" key="2">
    <citation type="submission" date="2015-03" db="EMBL/GenBank/DDBJ databases">
        <authorList>
            <consortium name="Pathogen Informatics"/>
        </authorList>
    </citation>
    <scope>NUCLEOTIDE SEQUENCE [LARGE SCALE GENOMIC DNA]</scope>
    <source>
        <strain evidence="5">A125KOH2</strain>
    </source>
</reference>
<proteinExistence type="predicted"/>
<dbReference type="EMBL" id="CWJL01000010">
    <property type="protein sequence ID" value="CRY67206.1"/>
    <property type="molecule type" value="Genomic_DNA"/>
</dbReference>
<dbReference type="Pfam" id="PF04449">
    <property type="entry name" value="Fimbrial_CS1"/>
    <property type="match status" value="1"/>
</dbReference>
<feature type="signal peptide" evidence="1">
    <location>
        <begin position="1"/>
        <end position="21"/>
    </location>
</feature>
<gene>
    <name evidence="2" type="ORF">ERS008529_00753</name>
    <name evidence="3" type="ORF">ERS137968_02272</name>
</gene>
<sequence>MKKTLLSIITMAVFSSSSAYAQPLNKDIHVETEIHSKVSLSKANDSELNNITLSYDTNNNDGTHTHQENIKIKASGANKVKIALLEDFSLKNGKNDTFTHHLITIDGKQLQSPVNILGGARQLNQFFDLINNEAILELKISAKEPQGAVAGEIYSGIAKFVIEEHI</sequence>
<reference evidence="2" key="1">
    <citation type="submission" date="2015-03" db="EMBL/GenBank/DDBJ databases">
        <authorList>
            <person name="Murphy D."/>
        </authorList>
    </citation>
    <scope>NUCLEOTIDE SEQUENCE [LARGE SCALE GENOMIC DNA]</scope>
    <source>
        <strain evidence="2">A125KOH2</strain>
    </source>
</reference>
<dbReference type="Gene3D" id="2.60.40.2040">
    <property type="entry name" value="CFA/I fimbrial subunit E, pilin domain"/>
    <property type="match status" value="1"/>
</dbReference>
<evidence type="ECO:0000256" key="1">
    <source>
        <dbReference type="SAM" id="SignalP"/>
    </source>
</evidence>
<reference evidence="3 4" key="3">
    <citation type="submission" date="2015-03" db="EMBL/GenBank/DDBJ databases">
        <authorList>
            <consortium name="Pathogen Informatics"/>
            <person name="Murphy D."/>
        </authorList>
    </citation>
    <scope>NUCLEOTIDE SEQUENCE [LARGE SCALE GENOMIC DNA]</scope>
    <source>
        <strain evidence="3">Type strain: CIP110230</strain>
        <strain evidence="4">type strain: CIP110230</strain>
    </source>
</reference>
<accession>A0A0T9NQL0</accession>
<dbReference type="GO" id="GO:0009289">
    <property type="term" value="C:pilus"/>
    <property type="evidence" value="ECO:0007669"/>
    <property type="project" value="InterPro"/>
</dbReference>
<name>A0A0T9NQL0_9GAMM</name>
<evidence type="ECO:0000313" key="5">
    <source>
        <dbReference type="Proteomes" id="UP000045840"/>
    </source>
</evidence>